<dbReference type="RefSeq" id="WP_035735686.1">
    <property type="nucleotide sequence ID" value="NZ_JACTRV010000008.1"/>
</dbReference>
<dbReference type="PANTHER" id="PTHR31793:SF27">
    <property type="entry name" value="NOVEL THIOESTERASE SUPERFAMILY DOMAIN AND SAPOSIN A-TYPE DOMAIN CONTAINING PROTEIN (0610012H03RIK)"/>
    <property type="match status" value="1"/>
</dbReference>
<comment type="caution">
    <text evidence="3">The sequence shown here is derived from an EMBL/GenBank/DDBJ whole genome shotgun (WGS) entry which is preliminary data.</text>
</comment>
<dbReference type="Gene3D" id="3.10.129.10">
    <property type="entry name" value="Hotdog Thioesterase"/>
    <property type="match status" value="1"/>
</dbReference>
<reference evidence="4 6" key="2">
    <citation type="submission" date="2020-08" db="EMBL/GenBank/DDBJ databases">
        <title>Comparative genomics of Francisella species.</title>
        <authorList>
            <person name="Sahl J."/>
            <person name="Sjodin A."/>
            <person name="Wagner D."/>
            <person name="Forsman M."/>
        </authorList>
    </citation>
    <scope>NUCLEOTIDE SEQUENCE [LARGE SCALE GENOMIC DNA]</scope>
    <source>
        <strain evidence="4 6">F1093</strain>
    </source>
</reference>
<comment type="similarity">
    <text evidence="1">Belongs to the 4-hydroxybenzoyl-CoA thioesterase family.</text>
</comment>
<gene>
    <name evidence="3" type="ORF">DR78_1785</name>
    <name evidence="4" type="ORF">IBE52_06480</name>
</gene>
<evidence type="ECO:0000313" key="6">
    <source>
        <dbReference type="Proteomes" id="UP000760407"/>
    </source>
</evidence>
<dbReference type="AlphaFoldDB" id="A0AAW3DBV9"/>
<evidence type="ECO:0000313" key="4">
    <source>
        <dbReference type="EMBL" id="MBK2302555.1"/>
    </source>
</evidence>
<dbReference type="InterPro" id="IPR050563">
    <property type="entry name" value="4-hydroxybenzoyl-CoA_TE"/>
</dbReference>
<evidence type="ECO:0000256" key="2">
    <source>
        <dbReference type="ARBA" id="ARBA00022801"/>
    </source>
</evidence>
<dbReference type="PANTHER" id="PTHR31793">
    <property type="entry name" value="4-HYDROXYBENZOYL-COA THIOESTERASE FAMILY MEMBER"/>
    <property type="match status" value="1"/>
</dbReference>
<keyword evidence="2" id="KW-0378">Hydrolase</keyword>
<evidence type="ECO:0000313" key="3">
    <source>
        <dbReference type="EMBL" id="KFJ43599.1"/>
    </source>
</evidence>
<protein>
    <submittedName>
        <fullName evidence="4">Acyl-CoA thioesterase</fullName>
    </submittedName>
    <submittedName>
        <fullName evidence="3">Thioesterase superfamily protein</fullName>
    </submittedName>
</protein>
<keyword evidence="6" id="KW-1185">Reference proteome</keyword>
<dbReference type="Proteomes" id="UP000029117">
    <property type="component" value="Unassembled WGS sequence"/>
</dbReference>
<dbReference type="EMBL" id="JACTSG010000004">
    <property type="protein sequence ID" value="MBK2302555.1"/>
    <property type="molecule type" value="Genomic_DNA"/>
</dbReference>
<dbReference type="Pfam" id="PF13279">
    <property type="entry name" value="4HBT_2"/>
    <property type="match status" value="1"/>
</dbReference>
<dbReference type="SUPFAM" id="SSF54637">
    <property type="entry name" value="Thioesterase/thiol ester dehydrase-isomerase"/>
    <property type="match status" value="1"/>
</dbReference>
<dbReference type="CDD" id="cd00586">
    <property type="entry name" value="4HBT"/>
    <property type="match status" value="1"/>
</dbReference>
<dbReference type="InterPro" id="IPR006684">
    <property type="entry name" value="YbgC/YbaW"/>
</dbReference>
<sequence length="141" mass="16570">MESNIFKHIVNIRFADTDKYGHVNNCTYFNYFEEARTTWAYENTELMSWATQNSIQLVITEQTCKYVLPLLHPNKIEVTQYISKIGAVSLEFEYEIRLVGDEQIITKANAKLACYNSKTHRLQKIPSELKKMILEKNDRNK</sequence>
<name>A0AAW3DBV9_9GAMM</name>
<organism evidence="3 5">
    <name type="scientific">Francisella philomiragia</name>
    <dbReference type="NCBI Taxonomy" id="28110"/>
    <lineage>
        <taxon>Bacteria</taxon>
        <taxon>Pseudomonadati</taxon>
        <taxon>Pseudomonadota</taxon>
        <taxon>Gammaproteobacteria</taxon>
        <taxon>Thiotrichales</taxon>
        <taxon>Francisellaceae</taxon>
        <taxon>Francisella</taxon>
    </lineage>
</organism>
<dbReference type="PIRSF" id="PIRSF003230">
    <property type="entry name" value="YbgC"/>
    <property type="match status" value="1"/>
</dbReference>
<reference evidence="3 5" key="1">
    <citation type="submission" date="2014-04" db="EMBL/GenBank/DDBJ databases">
        <authorList>
            <person name="Bishop-Lilly K.A."/>
            <person name="Broomall S.M."/>
            <person name="Chain P.S."/>
            <person name="Chertkov O."/>
            <person name="Coyne S.R."/>
            <person name="Daligault H.E."/>
            <person name="Davenport K.W."/>
            <person name="Erkkila T."/>
            <person name="Frey K.G."/>
            <person name="Gibbons H.S."/>
            <person name="Gu W."/>
            <person name="Jaissle J."/>
            <person name="Johnson S.L."/>
            <person name="Koroleva G.I."/>
            <person name="Ladner J.T."/>
            <person name="Lo C.-C."/>
            <person name="Minogue T.D."/>
            <person name="Munk C."/>
            <person name="Palacios G.F."/>
            <person name="Redden C.L."/>
            <person name="Rosenzweig C.N."/>
            <person name="Scholz M.B."/>
            <person name="Teshima H."/>
            <person name="Xu Y."/>
        </authorList>
    </citation>
    <scope>NUCLEOTIDE SEQUENCE [LARGE SCALE GENOMIC DNA]</scope>
    <source>
        <strain evidence="3 5">FAJ</strain>
    </source>
</reference>
<evidence type="ECO:0000313" key="5">
    <source>
        <dbReference type="Proteomes" id="UP000029117"/>
    </source>
</evidence>
<evidence type="ECO:0000256" key="1">
    <source>
        <dbReference type="ARBA" id="ARBA00005953"/>
    </source>
</evidence>
<dbReference type="EMBL" id="JOUE01000003">
    <property type="protein sequence ID" value="KFJ43599.1"/>
    <property type="molecule type" value="Genomic_DNA"/>
</dbReference>
<proteinExistence type="inferred from homology"/>
<dbReference type="GO" id="GO:0047617">
    <property type="term" value="F:fatty acyl-CoA hydrolase activity"/>
    <property type="evidence" value="ECO:0007669"/>
    <property type="project" value="TreeGrafter"/>
</dbReference>
<accession>A0AAW3DBV9</accession>
<dbReference type="Proteomes" id="UP000760407">
    <property type="component" value="Unassembled WGS sequence"/>
</dbReference>
<dbReference type="InterPro" id="IPR029069">
    <property type="entry name" value="HotDog_dom_sf"/>
</dbReference>